<dbReference type="GeneID" id="66981665"/>
<dbReference type="EMBL" id="AP024418">
    <property type="protein sequence ID" value="BCR87306.1"/>
    <property type="molecule type" value="Genomic_DNA"/>
</dbReference>
<sequence length="68" mass="7163">MNYFSPEPPLVDSLPPGRAMESFPNIMSALDMKTPSWSAPVGAQRTPITSTTAGMAARHPHTLGGPGK</sequence>
<reference evidence="1" key="1">
    <citation type="submission" date="2021-01" db="EMBL/GenBank/DDBJ databases">
        <authorList>
            <consortium name="Aspergillus chevalieri M1 genome sequencing consortium"/>
            <person name="Kazuki M."/>
            <person name="Futagami T."/>
        </authorList>
    </citation>
    <scope>NUCLEOTIDE SEQUENCE</scope>
    <source>
        <strain evidence="1">M1</strain>
    </source>
</reference>
<proteinExistence type="predicted"/>
<evidence type="ECO:0000313" key="2">
    <source>
        <dbReference type="Proteomes" id="UP000637239"/>
    </source>
</evidence>
<keyword evidence="2" id="KW-1185">Reference proteome</keyword>
<dbReference type="AlphaFoldDB" id="A0A7R7ZN94"/>
<name>A0A7R7ZN94_ASPCH</name>
<protein>
    <submittedName>
        <fullName evidence="1">Uncharacterized protein</fullName>
    </submittedName>
</protein>
<evidence type="ECO:0000313" key="1">
    <source>
        <dbReference type="EMBL" id="BCR87306.1"/>
    </source>
</evidence>
<dbReference type="RefSeq" id="XP_043135828.1">
    <property type="nucleotide sequence ID" value="XM_043278006.1"/>
</dbReference>
<dbReference type="Proteomes" id="UP000637239">
    <property type="component" value="Chromosome 3"/>
</dbReference>
<organism evidence="1 2">
    <name type="scientific">Aspergillus chevalieri</name>
    <name type="common">Eurotium chevalieri</name>
    <dbReference type="NCBI Taxonomy" id="182096"/>
    <lineage>
        <taxon>Eukaryota</taxon>
        <taxon>Fungi</taxon>
        <taxon>Dikarya</taxon>
        <taxon>Ascomycota</taxon>
        <taxon>Pezizomycotina</taxon>
        <taxon>Eurotiomycetes</taxon>
        <taxon>Eurotiomycetidae</taxon>
        <taxon>Eurotiales</taxon>
        <taxon>Aspergillaceae</taxon>
        <taxon>Aspergillus</taxon>
        <taxon>Aspergillus subgen. Aspergillus</taxon>
    </lineage>
</organism>
<reference evidence="1" key="2">
    <citation type="submission" date="2021-02" db="EMBL/GenBank/DDBJ databases">
        <title>Aspergillus chevalieri M1 genome sequence.</title>
        <authorList>
            <person name="Kadooka C."/>
            <person name="Mori K."/>
            <person name="Futagami T."/>
        </authorList>
    </citation>
    <scope>NUCLEOTIDE SEQUENCE</scope>
    <source>
        <strain evidence="1">M1</strain>
    </source>
</reference>
<dbReference type="KEGG" id="ache:ACHE_31293A"/>
<gene>
    <name evidence="1" type="ORF">ACHE_31293A</name>
</gene>
<accession>A0A7R7ZN94</accession>